<dbReference type="Proteomes" id="UP001190700">
    <property type="component" value="Unassembled WGS sequence"/>
</dbReference>
<reference evidence="1 2" key="1">
    <citation type="journal article" date="2015" name="Genome Biol. Evol.">
        <title>Comparative Genomics of a Bacterivorous Green Alga Reveals Evolutionary Causalities and Consequences of Phago-Mixotrophic Mode of Nutrition.</title>
        <authorList>
            <person name="Burns J.A."/>
            <person name="Paasch A."/>
            <person name="Narechania A."/>
            <person name="Kim E."/>
        </authorList>
    </citation>
    <scope>NUCLEOTIDE SEQUENCE [LARGE SCALE GENOMIC DNA]</scope>
    <source>
        <strain evidence="1 2">PLY_AMNH</strain>
    </source>
</reference>
<organism evidence="1 2">
    <name type="scientific">Cymbomonas tetramitiformis</name>
    <dbReference type="NCBI Taxonomy" id="36881"/>
    <lineage>
        <taxon>Eukaryota</taxon>
        <taxon>Viridiplantae</taxon>
        <taxon>Chlorophyta</taxon>
        <taxon>Pyramimonadophyceae</taxon>
        <taxon>Pyramimonadales</taxon>
        <taxon>Pyramimonadaceae</taxon>
        <taxon>Cymbomonas</taxon>
    </lineage>
</organism>
<name>A0AAE0FHN0_9CHLO</name>
<accession>A0AAE0FHN0</accession>
<evidence type="ECO:0000313" key="2">
    <source>
        <dbReference type="Proteomes" id="UP001190700"/>
    </source>
</evidence>
<sequence>MLRQVLESVPTGWLAFHPKGIGQSAMLVSMHHNGSLAIACAIVAMKRVVYVELISSRLVAVAMGVVET</sequence>
<evidence type="ECO:0000313" key="1">
    <source>
        <dbReference type="EMBL" id="KAK3259663.1"/>
    </source>
</evidence>
<dbReference type="AlphaFoldDB" id="A0AAE0FHN0"/>
<protein>
    <submittedName>
        <fullName evidence="1">Uncharacterized protein</fullName>
    </submittedName>
</protein>
<dbReference type="EMBL" id="LGRX02018574">
    <property type="protein sequence ID" value="KAK3259663.1"/>
    <property type="molecule type" value="Genomic_DNA"/>
</dbReference>
<keyword evidence="2" id="KW-1185">Reference proteome</keyword>
<proteinExistence type="predicted"/>
<gene>
    <name evidence="1" type="ORF">CYMTET_31353</name>
</gene>
<comment type="caution">
    <text evidence="1">The sequence shown here is derived from an EMBL/GenBank/DDBJ whole genome shotgun (WGS) entry which is preliminary data.</text>
</comment>